<evidence type="ECO:0000313" key="1">
    <source>
        <dbReference type="EMBL" id="QDV25967.1"/>
    </source>
</evidence>
<organism evidence="1 2">
    <name type="scientific">Aureliella helgolandensis</name>
    <dbReference type="NCBI Taxonomy" id="2527968"/>
    <lineage>
        <taxon>Bacteria</taxon>
        <taxon>Pseudomonadati</taxon>
        <taxon>Planctomycetota</taxon>
        <taxon>Planctomycetia</taxon>
        <taxon>Pirellulales</taxon>
        <taxon>Pirellulaceae</taxon>
        <taxon>Aureliella</taxon>
    </lineage>
</organism>
<accession>A0A518GBQ1</accession>
<sequence length="173" mass="19463">MNENIDIIRRYTAYGSVGASTVRGLRTKGVVAAARTALSKVELSRYGTADHAEFTFALERDTQSVCDGLPVGARYWGVARKVLNIFLRGSLYNIYLSNYFELAQAEALFEIPLDSLSANAIRELASERSIPRWLGVKYVTPEINERFQRLAIEVATERKTSRVHLDALFWGSR</sequence>
<dbReference type="KEGG" id="ahel:Q31a_43370"/>
<protein>
    <submittedName>
        <fullName evidence="1">Uncharacterized protein</fullName>
    </submittedName>
</protein>
<dbReference type="RefSeq" id="WP_145081768.1">
    <property type="nucleotide sequence ID" value="NZ_CP036298.1"/>
</dbReference>
<dbReference type="Proteomes" id="UP000318017">
    <property type="component" value="Chromosome"/>
</dbReference>
<evidence type="ECO:0000313" key="2">
    <source>
        <dbReference type="Proteomes" id="UP000318017"/>
    </source>
</evidence>
<reference evidence="1 2" key="1">
    <citation type="submission" date="2019-02" db="EMBL/GenBank/DDBJ databases">
        <title>Deep-cultivation of Planctomycetes and their phenomic and genomic characterization uncovers novel biology.</title>
        <authorList>
            <person name="Wiegand S."/>
            <person name="Jogler M."/>
            <person name="Boedeker C."/>
            <person name="Pinto D."/>
            <person name="Vollmers J."/>
            <person name="Rivas-Marin E."/>
            <person name="Kohn T."/>
            <person name="Peeters S.H."/>
            <person name="Heuer A."/>
            <person name="Rast P."/>
            <person name="Oberbeckmann S."/>
            <person name="Bunk B."/>
            <person name="Jeske O."/>
            <person name="Meyerdierks A."/>
            <person name="Storesund J.E."/>
            <person name="Kallscheuer N."/>
            <person name="Luecker S."/>
            <person name="Lage O.M."/>
            <person name="Pohl T."/>
            <person name="Merkel B.J."/>
            <person name="Hornburger P."/>
            <person name="Mueller R.-W."/>
            <person name="Bruemmer F."/>
            <person name="Labrenz M."/>
            <person name="Spormann A.M."/>
            <person name="Op den Camp H."/>
            <person name="Overmann J."/>
            <person name="Amann R."/>
            <person name="Jetten M.S.M."/>
            <person name="Mascher T."/>
            <person name="Medema M.H."/>
            <person name="Devos D.P."/>
            <person name="Kaster A.-K."/>
            <person name="Ovreas L."/>
            <person name="Rohde M."/>
            <person name="Galperin M.Y."/>
            <person name="Jogler C."/>
        </authorList>
    </citation>
    <scope>NUCLEOTIDE SEQUENCE [LARGE SCALE GENOMIC DNA]</scope>
    <source>
        <strain evidence="1 2">Q31a</strain>
    </source>
</reference>
<name>A0A518GBQ1_9BACT</name>
<dbReference type="EMBL" id="CP036298">
    <property type="protein sequence ID" value="QDV25967.1"/>
    <property type="molecule type" value="Genomic_DNA"/>
</dbReference>
<gene>
    <name evidence="1" type="ORF">Q31a_43370</name>
</gene>
<dbReference type="AlphaFoldDB" id="A0A518GBQ1"/>
<keyword evidence="2" id="KW-1185">Reference proteome</keyword>
<proteinExistence type="predicted"/>
<dbReference type="OrthoDB" id="1247426at2"/>